<dbReference type="InterPro" id="IPR039373">
    <property type="entry name" value="Peptidase_M28B"/>
</dbReference>
<name>D1C8L9_SPHTD</name>
<reference evidence="4" key="1">
    <citation type="submission" date="2009-11" db="EMBL/GenBank/DDBJ databases">
        <title>The complete chromosome 2 of Sphaerobacter thermophilus DSM 20745.</title>
        <authorList>
            <person name="Lucas S."/>
            <person name="Copeland A."/>
            <person name="Lapidus A."/>
            <person name="Glavina del Rio T."/>
            <person name="Dalin E."/>
            <person name="Tice H."/>
            <person name="Bruce D."/>
            <person name="Goodwin L."/>
            <person name="Pitluck S."/>
            <person name="Kyrpides N."/>
            <person name="Mavromatis K."/>
            <person name="Ivanova N."/>
            <person name="Mikhailova N."/>
            <person name="LaButti K.M."/>
            <person name="Clum A."/>
            <person name="Sun H.I."/>
            <person name="Brettin T."/>
            <person name="Detter J.C."/>
            <person name="Han C."/>
            <person name="Larimer F."/>
            <person name="Land M."/>
            <person name="Hauser L."/>
            <person name="Markowitz V."/>
            <person name="Cheng J.F."/>
            <person name="Hugenholtz P."/>
            <person name="Woyke T."/>
            <person name="Wu D."/>
            <person name="Steenblock K."/>
            <person name="Schneider S."/>
            <person name="Pukall R."/>
            <person name="Goeker M."/>
            <person name="Klenk H.P."/>
            <person name="Eisen J.A."/>
        </authorList>
    </citation>
    <scope>NUCLEOTIDE SEQUENCE [LARGE SCALE GENOMIC DNA]</scope>
    <source>
        <strain evidence="4">ATCC 49802 / DSM 20745 / S 6022</strain>
    </source>
</reference>
<dbReference type="AlphaFoldDB" id="D1C8L9"/>
<dbReference type="Gene3D" id="3.50.30.30">
    <property type="match status" value="1"/>
</dbReference>
<feature type="domain" description="Peptidase M28" evidence="2">
    <location>
        <begin position="212"/>
        <end position="419"/>
    </location>
</feature>
<gene>
    <name evidence="3" type="ordered locus">Sthe_2748</name>
</gene>
<evidence type="ECO:0000313" key="4">
    <source>
        <dbReference type="Proteomes" id="UP000002027"/>
    </source>
</evidence>
<evidence type="ECO:0000259" key="2">
    <source>
        <dbReference type="Pfam" id="PF04389"/>
    </source>
</evidence>
<dbReference type="InterPro" id="IPR046450">
    <property type="entry name" value="PA_dom_sf"/>
</dbReference>
<dbReference type="eggNOG" id="COG2234">
    <property type="taxonomic scope" value="Bacteria"/>
</dbReference>
<sequence>MAESISRAVSGAELDRHLRAIAQYVRLSGTPDEAKAFDYIQEQLERFGYTVTRYESDALIGYPAESRLEILGPEPEVIPSNGYSLSPQTEGDGVVGELVYVGAGLPADYAGRDVRGKIVLSDGLAMPGKTLAAQQAGAIGQIHINDEHIHEMCISPVWGTPTPETADLLPQVPSVSLDRAGGERLKAALEQGPVQVRLMTKPYRAWCKIPTLIADLPGTVEDRFVLFSGHVDSWHYGAMDNGTANATQLEVARLLAERRGELRRGVRLAFWSGHSHGRYAGSSWYADTFWHDLHERCVCHVNIDSVGAKGAEVLDEAPSMAETYGFGREVLRDTVGVDLVYRRISRSSDQSFWGHGIPSLFASLSEQAADPSGTSQALAQLLGSGRRAAGLGWWWHTTEDTLDKIDPDNLVRDAQVYAETLWRLCTTERLPFDFAAAADEIAEAVSGYHEAANGAIDLSRTADEARRLAATLRATPLDQRDPNEVNDLLMDLSRLLIPVNYTRSGPFDHDLALGTVPVPGLAEAAELARLDPTSDEFRFLHAKLVRERNRVEHALRAAHRRVVGAWPEAR</sequence>
<protein>
    <submittedName>
        <fullName evidence="3">Peptidase M28</fullName>
    </submittedName>
</protein>
<dbReference type="RefSeq" id="WP_012873200.1">
    <property type="nucleotide sequence ID" value="NC_013524.1"/>
</dbReference>
<dbReference type="SUPFAM" id="SSF53187">
    <property type="entry name" value="Zn-dependent exopeptidases"/>
    <property type="match status" value="1"/>
</dbReference>
<dbReference type="KEGG" id="sti:Sthe_2748"/>
<dbReference type="InterPro" id="IPR003137">
    <property type="entry name" value="PA_domain"/>
</dbReference>
<accession>D1C8L9</accession>
<proteinExistence type="predicted"/>
<feature type="domain" description="PA" evidence="1">
    <location>
        <begin position="95"/>
        <end position="185"/>
    </location>
</feature>
<keyword evidence="4" id="KW-1185">Reference proteome</keyword>
<dbReference type="EMBL" id="CP001824">
    <property type="protein sequence ID" value="ACZ40162.1"/>
    <property type="molecule type" value="Genomic_DNA"/>
</dbReference>
<dbReference type="Gene3D" id="3.40.630.10">
    <property type="entry name" value="Zn peptidases"/>
    <property type="match status" value="1"/>
</dbReference>
<reference evidence="3 4" key="2">
    <citation type="journal article" date="2010" name="Stand. Genomic Sci.">
        <title>Complete genome sequence of Desulfohalobium retbaense type strain (HR(100)).</title>
        <authorList>
            <person name="Spring S."/>
            <person name="Nolan M."/>
            <person name="Lapidus A."/>
            <person name="Glavina Del Rio T."/>
            <person name="Copeland A."/>
            <person name="Tice H."/>
            <person name="Cheng J.F."/>
            <person name="Lucas S."/>
            <person name="Land M."/>
            <person name="Chen F."/>
            <person name="Bruce D."/>
            <person name="Goodwin L."/>
            <person name="Pitluck S."/>
            <person name="Ivanova N."/>
            <person name="Mavromatis K."/>
            <person name="Mikhailova N."/>
            <person name="Pati A."/>
            <person name="Chen A."/>
            <person name="Palaniappan K."/>
            <person name="Hauser L."/>
            <person name="Chang Y.J."/>
            <person name="Jeffries C.D."/>
            <person name="Munk C."/>
            <person name="Kiss H."/>
            <person name="Chain P."/>
            <person name="Han C."/>
            <person name="Brettin T."/>
            <person name="Detter J.C."/>
            <person name="Schuler E."/>
            <person name="Goker M."/>
            <person name="Rohde M."/>
            <person name="Bristow J."/>
            <person name="Eisen J.A."/>
            <person name="Markowitz V."/>
            <person name="Hugenholtz P."/>
            <person name="Kyrpides N.C."/>
            <person name="Klenk H.P."/>
        </authorList>
    </citation>
    <scope>NUCLEOTIDE SEQUENCE [LARGE SCALE GENOMIC DNA]</scope>
    <source>
        <strain evidence="4">ATCC 49802 / DSM 20745 / S 6022</strain>
    </source>
</reference>
<evidence type="ECO:0000259" key="1">
    <source>
        <dbReference type="Pfam" id="PF02225"/>
    </source>
</evidence>
<dbReference type="SUPFAM" id="SSF52025">
    <property type="entry name" value="PA domain"/>
    <property type="match status" value="1"/>
</dbReference>
<dbReference type="Pfam" id="PF02225">
    <property type="entry name" value="PA"/>
    <property type="match status" value="1"/>
</dbReference>
<dbReference type="Proteomes" id="UP000002027">
    <property type="component" value="Chromosome 2"/>
</dbReference>
<dbReference type="PANTHER" id="PTHR10404">
    <property type="entry name" value="N-ACETYLATED-ALPHA-LINKED ACIDIC DIPEPTIDASE"/>
    <property type="match status" value="1"/>
</dbReference>
<dbReference type="Pfam" id="PF04389">
    <property type="entry name" value="Peptidase_M28"/>
    <property type="match status" value="1"/>
</dbReference>
<organism evidence="3 4">
    <name type="scientific">Sphaerobacter thermophilus (strain ATCC 49802 / DSM 20745 / KCCM 41009 / NCIMB 13125 / S 6022)</name>
    <dbReference type="NCBI Taxonomy" id="479434"/>
    <lineage>
        <taxon>Bacteria</taxon>
        <taxon>Pseudomonadati</taxon>
        <taxon>Thermomicrobiota</taxon>
        <taxon>Thermomicrobia</taxon>
        <taxon>Sphaerobacterales</taxon>
        <taxon>Sphaerobacterineae</taxon>
        <taxon>Sphaerobacteraceae</taxon>
        <taxon>Sphaerobacter</taxon>
    </lineage>
</organism>
<dbReference type="InParanoid" id="D1C8L9"/>
<dbReference type="STRING" id="479434.Sthe_2748"/>
<dbReference type="PANTHER" id="PTHR10404:SF46">
    <property type="entry name" value="VACUOLAR PROTEIN SORTING-ASSOCIATED PROTEIN 70"/>
    <property type="match status" value="1"/>
</dbReference>
<dbReference type="OrthoDB" id="9769665at2"/>
<dbReference type="HOGENOM" id="CLU_034445_0_0_0"/>
<evidence type="ECO:0000313" key="3">
    <source>
        <dbReference type="EMBL" id="ACZ40162.1"/>
    </source>
</evidence>
<dbReference type="InterPro" id="IPR007484">
    <property type="entry name" value="Peptidase_M28"/>
</dbReference>